<reference evidence="1 2" key="1">
    <citation type="journal article" date="2013" name="Nat. Genet.">
        <title>The genome of the hydatid tapeworm Echinococcus granulosus.</title>
        <authorList>
            <person name="Zheng H."/>
            <person name="Zhang W."/>
            <person name="Zhang L."/>
            <person name="Zhang Z."/>
            <person name="Li J."/>
            <person name="Lu G."/>
            <person name="Zhu Y."/>
            <person name="Wang Y."/>
            <person name="Huang Y."/>
            <person name="Liu J."/>
            <person name="Kang H."/>
            <person name="Chen J."/>
            <person name="Wang L."/>
            <person name="Chen A."/>
            <person name="Yu S."/>
            <person name="Gao Z."/>
            <person name="Jin L."/>
            <person name="Gu W."/>
            <person name="Wang Z."/>
            <person name="Zhao L."/>
            <person name="Shi B."/>
            <person name="Wen H."/>
            <person name="Lin R."/>
            <person name="Jones M.K."/>
            <person name="Brejova B."/>
            <person name="Vinar T."/>
            <person name="Zhao G."/>
            <person name="McManus D.P."/>
            <person name="Chen Z."/>
            <person name="Zhou Y."/>
            <person name="Wang S."/>
        </authorList>
    </citation>
    <scope>NUCLEOTIDE SEQUENCE [LARGE SCALE GENOMIC DNA]</scope>
</reference>
<gene>
    <name evidence="1" type="ORF">EGR_08739</name>
</gene>
<keyword evidence="2" id="KW-1185">Reference proteome</keyword>
<dbReference type="CTD" id="36344454"/>
<dbReference type="EMBL" id="APAU02000117">
    <property type="protein sequence ID" value="EUB56425.1"/>
    <property type="molecule type" value="Genomic_DNA"/>
</dbReference>
<evidence type="ECO:0000313" key="1">
    <source>
        <dbReference type="EMBL" id="EUB56425.1"/>
    </source>
</evidence>
<comment type="caution">
    <text evidence="1">The sequence shown here is derived from an EMBL/GenBank/DDBJ whole genome shotgun (WGS) entry which is preliminary data.</text>
</comment>
<accession>W6U5K1</accession>
<dbReference type="RefSeq" id="XP_024347621.1">
    <property type="nucleotide sequence ID" value="XM_024497988.1"/>
</dbReference>
<proteinExistence type="predicted"/>
<dbReference type="AlphaFoldDB" id="W6U5K1"/>
<sequence>MSWEDGVNIGQLRMIYTKWLVSGRSANATHTLSEKQVVHSFHLVALDDDYNGVGLAIDSDDGDDGGGIGGVSASIILK</sequence>
<dbReference type="GeneID" id="36344454"/>
<organism evidence="1 2">
    <name type="scientific">Echinococcus granulosus</name>
    <name type="common">Hydatid tapeworm</name>
    <dbReference type="NCBI Taxonomy" id="6210"/>
    <lineage>
        <taxon>Eukaryota</taxon>
        <taxon>Metazoa</taxon>
        <taxon>Spiralia</taxon>
        <taxon>Lophotrochozoa</taxon>
        <taxon>Platyhelminthes</taxon>
        <taxon>Cestoda</taxon>
        <taxon>Eucestoda</taxon>
        <taxon>Cyclophyllidea</taxon>
        <taxon>Taeniidae</taxon>
        <taxon>Echinococcus</taxon>
        <taxon>Echinococcus granulosus group</taxon>
    </lineage>
</organism>
<protein>
    <submittedName>
        <fullName evidence="1">Uncharacterized protein</fullName>
    </submittedName>
</protein>
<dbReference type="KEGG" id="egl:EGR_08739"/>
<dbReference type="Proteomes" id="UP000019149">
    <property type="component" value="Unassembled WGS sequence"/>
</dbReference>
<name>W6U5K1_ECHGR</name>
<evidence type="ECO:0000313" key="2">
    <source>
        <dbReference type="Proteomes" id="UP000019149"/>
    </source>
</evidence>